<dbReference type="InterPro" id="IPR035901">
    <property type="entry name" value="GIY-YIG_endonuc_sf"/>
</dbReference>
<dbReference type="Gene3D" id="3.40.1440.10">
    <property type="entry name" value="GIY-YIG endonuclease"/>
    <property type="match status" value="1"/>
</dbReference>
<dbReference type="AlphaFoldDB" id="A0A0A2MAK9"/>
<dbReference type="RefSeq" id="WP_020212883.1">
    <property type="nucleotide sequence ID" value="NZ_JRLX01000023.1"/>
</dbReference>
<dbReference type="Proteomes" id="UP000030152">
    <property type="component" value="Unassembled WGS sequence"/>
</dbReference>
<proteinExistence type="inferred from homology"/>
<protein>
    <submittedName>
        <fullName evidence="3">Excinuclease ABC subunit C</fullName>
    </submittedName>
</protein>
<dbReference type="InterPro" id="IPR050190">
    <property type="entry name" value="UPF0213_domain"/>
</dbReference>
<accession>A0A0A2MAK9</accession>
<reference evidence="3 4" key="1">
    <citation type="submission" date="2013-09" db="EMBL/GenBank/DDBJ databases">
        <authorList>
            <person name="Zeng Z."/>
            <person name="Chen C."/>
        </authorList>
    </citation>
    <scope>NUCLEOTIDE SEQUENCE [LARGE SCALE GENOMIC DNA]</scope>
    <source>
        <strain evidence="3 4">WB 3.3-2</strain>
    </source>
</reference>
<dbReference type="OrthoDB" id="1495241at2"/>
<sequence length="94" mass="11388">MHYVYILHSDKLNRYYTGYTSDINTRLEFHENSDSRKFTYNADDWVLVFSLECENKTQALAIEKHIKLMKSKTYIQNLLIYPEMVTRLKEKYKP</sequence>
<name>A0A0A2MAK9_9FLAO</name>
<comment type="similarity">
    <text evidence="1">Belongs to the UPF0213 family.</text>
</comment>
<dbReference type="eggNOG" id="COG2827">
    <property type="taxonomic scope" value="Bacteria"/>
</dbReference>
<dbReference type="EMBL" id="JRLX01000023">
    <property type="protein sequence ID" value="KGO85330.1"/>
    <property type="molecule type" value="Genomic_DNA"/>
</dbReference>
<evidence type="ECO:0000313" key="4">
    <source>
        <dbReference type="Proteomes" id="UP000030152"/>
    </source>
</evidence>
<dbReference type="STRING" id="1121895.GCA_000378485_01729"/>
<dbReference type="PROSITE" id="PS50164">
    <property type="entry name" value="GIY_YIG"/>
    <property type="match status" value="1"/>
</dbReference>
<keyword evidence="4" id="KW-1185">Reference proteome</keyword>
<dbReference type="SUPFAM" id="SSF82771">
    <property type="entry name" value="GIY-YIG endonuclease"/>
    <property type="match status" value="1"/>
</dbReference>
<evidence type="ECO:0000259" key="2">
    <source>
        <dbReference type="PROSITE" id="PS50164"/>
    </source>
</evidence>
<gene>
    <name evidence="3" type="ORF">Q765_16410</name>
</gene>
<organism evidence="3 4">
    <name type="scientific">Flavobacterium rivuli WB 3.3-2 = DSM 21788</name>
    <dbReference type="NCBI Taxonomy" id="1121895"/>
    <lineage>
        <taxon>Bacteria</taxon>
        <taxon>Pseudomonadati</taxon>
        <taxon>Bacteroidota</taxon>
        <taxon>Flavobacteriia</taxon>
        <taxon>Flavobacteriales</taxon>
        <taxon>Flavobacteriaceae</taxon>
        <taxon>Flavobacterium</taxon>
    </lineage>
</organism>
<dbReference type="Pfam" id="PF01541">
    <property type="entry name" value="GIY-YIG"/>
    <property type="match status" value="1"/>
</dbReference>
<evidence type="ECO:0000256" key="1">
    <source>
        <dbReference type="ARBA" id="ARBA00007435"/>
    </source>
</evidence>
<dbReference type="CDD" id="cd10449">
    <property type="entry name" value="GIY-YIG_SLX1_like"/>
    <property type="match status" value="1"/>
</dbReference>
<evidence type="ECO:0000313" key="3">
    <source>
        <dbReference type="EMBL" id="KGO85330.1"/>
    </source>
</evidence>
<feature type="domain" description="GIY-YIG" evidence="2">
    <location>
        <begin position="1"/>
        <end position="76"/>
    </location>
</feature>
<comment type="caution">
    <text evidence="3">The sequence shown here is derived from an EMBL/GenBank/DDBJ whole genome shotgun (WGS) entry which is preliminary data.</text>
</comment>
<dbReference type="InterPro" id="IPR000305">
    <property type="entry name" value="GIY-YIG_endonuc"/>
</dbReference>
<dbReference type="PANTHER" id="PTHR34477">
    <property type="entry name" value="UPF0213 PROTEIN YHBQ"/>
    <property type="match status" value="1"/>
</dbReference>
<dbReference type="PANTHER" id="PTHR34477:SF1">
    <property type="entry name" value="UPF0213 PROTEIN YHBQ"/>
    <property type="match status" value="1"/>
</dbReference>